<dbReference type="Proteomes" id="UP001239782">
    <property type="component" value="Chromosome"/>
</dbReference>
<gene>
    <name evidence="2" type="ORF">Q9312_07375</name>
</gene>
<dbReference type="InterPro" id="IPR021383">
    <property type="entry name" value="DUF3015"/>
</dbReference>
<feature type="chain" id="PRO_5041371104" evidence="1">
    <location>
        <begin position="20"/>
        <end position="155"/>
    </location>
</feature>
<dbReference type="AlphaFoldDB" id="A0AA51RW38"/>
<protein>
    <submittedName>
        <fullName evidence="2">DUF3015 domain-containing protein</fullName>
    </submittedName>
</protein>
<accession>A0AA51RW38</accession>
<evidence type="ECO:0000256" key="1">
    <source>
        <dbReference type="SAM" id="SignalP"/>
    </source>
</evidence>
<keyword evidence="1" id="KW-0732">Signal</keyword>
<feature type="signal peptide" evidence="1">
    <location>
        <begin position="1"/>
        <end position="19"/>
    </location>
</feature>
<proteinExistence type="predicted"/>
<dbReference type="KEGG" id="plei:Q9312_07375"/>
<keyword evidence="3" id="KW-1185">Reference proteome</keyword>
<reference evidence="2 3" key="1">
    <citation type="submission" date="2023-08" db="EMBL/GenBank/DDBJ databases">
        <title>Pleionea litopenaei sp. nov., isolated from stomach of juvenile Litopenaeus vannamei.</title>
        <authorList>
            <person name="Rho A.M."/>
            <person name="Hwang C.Y."/>
        </authorList>
    </citation>
    <scope>NUCLEOTIDE SEQUENCE [LARGE SCALE GENOMIC DNA]</scope>
    <source>
        <strain evidence="2 3">HL-JVS1</strain>
    </source>
</reference>
<dbReference type="RefSeq" id="WP_309203948.1">
    <property type="nucleotide sequence ID" value="NZ_CP133548.1"/>
</dbReference>
<name>A0AA51RW38_9GAMM</name>
<organism evidence="2 3">
    <name type="scientific">Pleionea litopenaei</name>
    <dbReference type="NCBI Taxonomy" id="3070815"/>
    <lineage>
        <taxon>Bacteria</taxon>
        <taxon>Pseudomonadati</taxon>
        <taxon>Pseudomonadota</taxon>
        <taxon>Gammaproteobacteria</taxon>
        <taxon>Oceanospirillales</taxon>
        <taxon>Pleioneaceae</taxon>
        <taxon>Pleionea</taxon>
    </lineage>
</organism>
<dbReference type="EMBL" id="CP133548">
    <property type="protein sequence ID" value="WMS88728.1"/>
    <property type="molecule type" value="Genomic_DNA"/>
</dbReference>
<evidence type="ECO:0000313" key="3">
    <source>
        <dbReference type="Proteomes" id="UP001239782"/>
    </source>
</evidence>
<evidence type="ECO:0000313" key="2">
    <source>
        <dbReference type="EMBL" id="WMS88728.1"/>
    </source>
</evidence>
<sequence length="155" mass="15956">MKKVLLGAIVLVGSTSVMAEAGPGCGLGAQVFKGKSGTVSHVLAATTNGTSGNQTFGMTSGTLGCNTSQTIQVATLYMDSNIDKVAADMSKGDGEALNALAELLGVESQDKARFNALLKSNFDKVFTSTETTSDEAIQNIVALLKKDDVLKSYAA</sequence>
<dbReference type="Pfam" id="PF11220">
    <property type="entry name" value="DUF3015"/>
    <property type="match status" value="1"/>
</dbReference>